<evidence type="ECO:0000313" key="6">
    <source>
        <dbReference type="EMBL" id="KIO23689.1"/>
    </source>
</evidence>
<reference evidence="6 7" key="1">
    <citation type="submission" date="2014-04" db="EMBL/GenBank/DDBJ databases">
        <authorList>
            <consortium name="DOE Joint Genome Institute"/>
            <person name="Kuo A."/>
            <person name="Girlanda M."/>
            <person name="Perotto S."/>
            <person name="Kohler A."/>
            <person name="Nagy L.G."/>
            <person name="Floudas D."/>
            <person name="Copeland A."/>
            <person name="Barry K.W."/>
            <person name="Cichocki N."/>
            <person name="Veneault-Fourrey C."/>
            <person name="LaButti K."/>
            <person name="Lindquist E.A."/>
            <person name="Lipzen A."/>
            <person name="Lundell T."/>
            <person name="Morin E."/>
            <person name="Murat C."/>
            <person name="Sun H."/>
            <person name="Tunlid A."/>
            <person name="Henrissat B."/>
            <person name="Grigoriev I.V."/>
            <person name="Hibbett D.S."/>
            <person name="Martin F."/>
            <person name="Nordberg H.P."/>
            <person name="Cantor M.N."/>
            <person name="Hua S.X."/>
        </authorList>
    </citation>
    <scope>NUCLEOTIDE SEQUENCE [LARGE SCALE GENOMIC DNA]</scope>
    <source>
        <strain evidence="6 7">MUT 4182</strain>
    </source>
</reference>
<keyword evidence="5" id="KW-0472">Membrane</keyword>
<keyword evidence="5" id="KW-0812">Transmembrane</keyword>
<keyword evidence="7" id="KW-1185">Reference proteome</keyword>
<evidence type="ECO:0000256" key="5">
    <source>
        <dbReference type="SAM" id="Phobius"/>
    </source>
</evidence>
<sequence>MSTRLPFPPSRPPHSHNSSLDSNSDQTVRRRSPETQTAAAESVLDQTTSANFPDVVDLAIRQKDHIRGVSTDAGIPTPAFRADNRLQQECVDNFVAFEKRIHDLEKSIGAFTRDVRPLGASSGLIFSAIGVRQRMTEIRDVFFANATSIYVAFGEKRVSKVPQDLRVYAPAHFGREVKSMKEFPDLLKGLASELREFLNSLHDIPEFSDKVLTDHIDAFAGWLDYRANGLQDFGTKLTTPALKRYTNGLMLEMGKYLKQTADALERFAKDGVSSIKIAQDRSKEQLLNMSTVATFFSGVAATTFQYTAENNGSNLDEIVRALWVSSLILSIASAINSQLAMHWRTAMYRSPRSALPMWTSICLNQTPLLFLVFAVLTFSIGLVIYTYSSSQGKLVTLCATVLTSFTFLIILTVVLWEGGERWQASKSGRASQVMGPGIPVAHQPWDPAERIKTLNKWAAKLLLKAVRRTYSAIWRLFGRLFTVFSCLPERRARRVDLDYYSTDNPGAAGLPVTFALPILQTATLGHVQWNASTTSVHSDKAKGDIQQNWQMLSSPTTLKVQTQETRNSMADAYPFSPVAHLDPHSDHHLFDTAWQLVRDPKARDLLNLMPMPTEGGKSLKSLKRVDYYTPLEGGGPVQDLRFAPDGKWLAASFKDGTVGLWQVDRDLTWNSPFAAQHGSVVWDQKILRLLAPLNDGLGIWEIGAQTQRRRVKSELEAFTWLPDDDSFVAVKENTLYIMSMTQQRVRHRHPIIHHPLRVHDMAAIPFSAERGAQLLIMVCTIEDDALNEEAHEKLLSFLGARWQRIRPKDIHPQRRIIIYDITNSMVATEIPVWGDAQHITVSQNGRFALVSYGSSSPPELWHIRIDNTGWVRFELCHIYVPPPNQGGSTADVREFVGRASFGGKYDEYVVAATKDGRVYIWEGATSKLVHEMSDVHEKAFHGDVTGMSWCPTNDEKCPPLFACGTSDGGLVLWGAEPHSTYEGKSPDSEVSEANQSTEPVIRKAARALATITIPP</sequence>
<dbReference type="AlphaFoldDB" id="A0A0C3QEX9"/>
<reference evidence="7" key="2">
    <citation type="submission" date="2015-01" db="EMBL/GenBank/DDBJ databases">
        <title>Evolutionary Origins and Diversification of the Mycorrhizal Mutualists.</title>
        <authorList>
            <consortium name="DOE Joint Genome Institute"/>
            <consortium name="Mycorrhizal Genomics Consortium"/>
            <person name="Kohler A."/>
            <person name="Kuo A."/>
            <person name="Nagy L.G."/>
            <person name="Floudas D."/>
            <person name="Copeland A."/>
            <person name="Barry K.W."/>
            <person name="Cichocki N."/>
            <person name="Veneault-Fourrey C."/>
            <person name="LaButti K."/>
            <person name="Lindquist E.A."/>
            <person name="Lipzen A."/>
            <person name="Lundell T."/>
            <person name="Morin E."/>
            <person name="Murat C."/>
            <person name="Riley R."/>
            <person name="Ohm R."/>
            <person name="Sun H."/>
            <person name="Tunlid A."/>
            <person name="Henrissat B."/>
            <person name="Grigoriev I.V."/>
            <person name="Hibbett D.S."/>
            <person name="Martin F."/>
        </authorList>
    </citation>
    <scope>NUCLEOTIDE SEQUENCE [LARGE SCALE GENOMIC DNA]</scope>
    <source>
        <strain evidence="7">MUT 4182</strain>
    </source>
</reference>
<dbReference type="InterPro" id="IPR051350">
    <property type="entry name" value="WD_repeat-ST_regulator"/>
</dbReference>
<evidence type="ECO:0000256" key="4">
    <source>
        <dbReference type="SAM" id="MobiDB-lite"/>
    </source>
</evidence>
<protein>
    <recommendedName>
        <fullName evidence="8">WD40 repeat-like protein</fullName>
    </recommendedName>
</protein>
<keyword evidence="5" id="KW-1133">Transmembrane helix</keyword>
<dbReference type="InterPro" id="IPR015943">
    <property type="entry name" value="WD40/YVTN_repeat-like_dom_sf"/>
</dbReference>
<evidence type="ECO:0000313" key="7">
    <source>
        <dbReference type="Proteomes" id="UP000054248"/>
    </source>
</evidence>
<evidence type="ECO:0008006" key="8">
    <source>
        <dbReference type="Google" id="ProtNLM"/>
    </source>
</evidence>
<keyword evidence="1 3" id="KW-0853">WD repeat</keyword>
<dbReference type="InterPro" id="IPR001680">
    <property type="entry name" value="WD40_rpt"/>
</dbReference>
<feature type="compositionally biased region" description="Polar residues" evidence="4">
    <location>
        <begin position="34"/>
        <end position="46"/>
    </location>
</feature>
<feature type="region of interest" description="Disordered" evidence="4">
    <location>
        <begin position="1"/>
        <end position="46"/>
    </location>
</feature>
<accession>A0A0C3QEX9</accession>
<dbReference type="Proteomes" id="UP000054248">
    <property type="component" value="Unassembled WGS sequence"/>
</dbReference>
<dbReference type="PANTHER" id="PTHR22838:SF0">
    <property type="entry name" value="WD REPEAT-CONTAINING PROTEIN 26"/>
    <property type="match status" value="1"/>
</dbReference>
<evidence type="ECO:0000256" key="3">
    <source>
        <dbReference type="PROSITE-ProRule" id="PRU00221"/>
    </source>
</evidence>
<dbReference type="PROSITE" id="PS50082">
    <property type="entry name" value="WD_REPEATS_2"/>
    <property type="match status" value="1"/>
</dbReference>
<name>A0A0C3QEX9_9AGAM</name>
<dbReference type="EMBL" id="KN823079">
    <property type="protein sequence ID" value="KIO23689.1"/>
    <property type="molecule type" value="Genomic_DNA"/>
</dbReference>
<evidence type="ECO:0000256" key="2">
    <source>
        <dbReference type="ARBA" id="ARBA00022737"/>
    </source>
</evidence>
<dbReference type="HOGENOM" id="CLU_008849_0_0_1"/>
<evidence type="ECO:0000256" key="1">
    <source>
        <dbReference type="ARBA" id="ARBA00022574"/>
    </source>
</evidence>
<dbReference type="PANTHER" id="PTHR22838">
    <property type="entry name" value="WD REPEAT PROTEIN 26-RELATED"/>
    <property type="match status" value="1"/>
</dbReference>
<dbReference type="OrthoDB" id="972532at2759"/>
<dbReference type="Pfam" id="PF00400">
    <property type="entry name" value="WD40"/>
    <property type="match status" value="1"/>
</dbReference>
<feature type="repeat" description="WD" evidence="3">
    <location>
        <begin position="637"/>
        <end position="664"/>
    </location>
</feature>
<organism evidence="6 7">
    <name type="scientific">Tulasnella calospora MUT 4182</name>
    <dbReference type="NCBI Taxonomy" id="1051891"/>
    <lineage>
        <taxon>Eukaryota</taxon>
        <taxon>Fungi</taxon>
        <taxon>Dikarya</taxon>
        <taxon>Basidiomycota</taxon>
        <taxon>Agaricomycotina</taxon>
        <taxon>Agaricomycetes</taxon>
        <taxon>Cantharellales</taxon>
        <taxon>Tulasnellaceae</taxon>
        <taxon>Tulasnella</taxon>
    </lineage>
</organism>
<feature type="transmembrane region" description="Helical" evidence="5">
    <location>
        <begin position="394"/>
        <end position="416"/>
    </location>
</feature>
<dbReference type="STRING" id="1051891.A0A0C3QEX9"/>
<feature type="compositionally biased region" description="Low complexity" evidence="4">
    <location>
        <begin position="15"/>
        <end position="25"/>
    </location>
</feature>
<feature type="transmembrane region" description="Helical" evidence="5">
    <location>
        <begin position="361"/>
        <end position="388"/>
    </location>
</feature>
<dbReference type="Gene3D" id="2.130.10.10">
    <property type="entry name" value="YVTN repeat-like/Quinoprotein amine dehydrogenase"/>
    <property type="match status" value="2"/>
</dbReference>
<keyword evidence="2" id="KW-0677">Repeat</keyword>
<dbReference type="SUPFAM" id="SSF69322">
    <property type="entry name" value="Tricorn protease domain 2"/>
    <property type="match status" value="1"/>
</dbReference>
<feature type="compositionally biased region" description="Pro residues" evidence="4">
    <location>
        <begin position="1"/>
        <end position="12"/>
    </location>
</feature>
<dbReference type="SMART" id="SM00320">
    <property type="entry name" value="WD40"/>
    <property type="match status" value="3"/>
</dbReference>
<proteinExistence type="predicted"/>
<gene>
    <name evidence="6" type="ORF">M407DRAFT_26891</name>
</gene>